<feature type="compositionally biased region" description="Polar residues" evidence="1">
    <location>
        <begin position="208"/>
        <end position="242"/>
    </location>
</feature>
<dbReference type="GO" id="GO:0007098">
    <property type="term" value="P:centrosome cycle"/>
    <property type="evidence" value="ECO:0007669"/>
    <property type="project" value="TreeGrafter"/>
</dbReference>
<dbReference type="Proteomes" id="UP000007646">
    <property type="component" value="Unassembled WGS sequence"/>
</dbReference>
<dbReference type="GO" id="GO:0060090">
    <property type="term" value="F:molecular adaptor activity"/>
    <property type="evidence" value="ECO:0007669"/>
    <property type="project" value="TreeGrafter"/>
</dbReference>
<sequence length="350" mass="38406">MKAEMHQLLEKKGTAESGVKEQKTQPKEIGFSSVSQGGKYHSLIQNQAQELTHLRQKMRIGRAVSSLLIQHVKNTIKTFEELLSSNSIDHYMEQHFCEQLARGSQLAESLASKFSTDDCTSKKSEAGQVLQILCILRKMHKMGQNEVPETTQDSKSQTQLQIFSSSHAQSAIHGPSNSTTSSMFEEQEVHPAMDAANASPAVPADSATLPSNRSGARSAQPSCPLSGTTPHHTTPPNRQHGSSGPWDKMRPQKTNASGNLCTFSSLYQPNSKPSGADLLEKNLADIQSLRQRLEKSVCISDCLQEREHVLSNADQGKHRYCPVSPRCESLLATPHSYAQSHSSGSDQEFL</sequence>
<feature type="compositionally biased region" description="Polar residues" evidence="1">
    <location>
        <begin position="252"/>
        <end position="261"/>
    </location>
</feature>
<protein>
    <recommendedName>
        <fullName evidence="4">Olduvai domain-containing protein</fullName>
    </recommendedName>
</protein>
<organism evidence="2 3">
    <name type="scientific">Loxodonta africana</name>
    <name type="common">African elephant</name>
    <dbReference type="NCBI Taxonomy" id="9785"/>
    <lineage>
        <taxon>Eukaryota</taxon>
        <taxon>Metazoa</taxon>
        <taxon>Chordata</taxon>
        <taxon>Craniata</taxon>
        <taxon>Vertebrata</taxon>
        <taxon>Euteleostomi</taxon>
        <taxon>Mammalia</taxon>
        <taxon>Eutheria</taxon>
        <taxon>Afrotheria</taxon>
        <taxon>Proboscidea</taxon>
        <taxon>Elephantidae</taxon>
        <taxon>Loxodonta</taxon>
    </lineage>
</organism>
<evidence type="ECO:0008006" key="4">
    <source>
        <dbReference type="Google" id="ProtNLM"/>
    </source>
</evidence>
<dbReference type="InterPro" id="IPR052593">
    <property type="entry name" value="MT-associated_AKAP9-binding"/>
</dbReference>
<feature type="region of interest" description="Disordered" evidence="1">
    <location>
        <begin position="1"/>
        <end position="34"/>
    </location>
</feature>
<feature type="compositionally biased region" description="Polar residues" evidence="1">
    <location>
        <begin position="147"/>
        <end position="184"/>
    </location>
</feature>
<reference evidence="2 3" key="1">
    <citation type="submission" date="2009-06" db="EMBL/GenBank/DDBJ databases">
        <title>The Genome Sequence of Loxodonta africana (African elephant).</title>
        <authorList>
            <person name="Di Palma F."/>
            <person name="Heiman D."/>
            <person name="Young S."/>
            <person name="Johnson J."/>
            <person name="Lander E.S."/>
            <person name="Lindblad-Toh K."/>
        </authorList>
    </citation>
    <scope>NUCLEOTIDE SEQUENCE [LARGE SCALE GENOMIC DNA]</scope>
    <source>
        <strain evidence="2 3">Isolate ISIS603380</strain>
    </source>
</reference>
<feature type="region of interest" description="Disordered" evidence="1">
    <location>
        <begin position="145"/>
        <end position="261"/>
    </location>
</feature>
<evidence type="ECO:0000313" key="2">
    <source>
        <dbReference type="Ensembl" id="ENSLAFP00000020255.1"/>
    </source>
</evidence>
<reference evidence="2" key="3">
    <citation type="submission" date="2025-09" db="UniProtKB">
        <authorList>
            <consortium name="Ensembl"/>
        </authorList>
    </citation>
    <scope>IDENTIFICATION</scope>
    <source>
        <strain evidence="2">Isolate ISIS603380</strain>
    </source>
</reference>
<dbReference type="GO" id="GO:1903358">
    <property type="term" value="P:regulation of Golgi organization"/>
    <property type="evidence" value="ECO:0007669"/>
    <property type="project" value="TreeGrafter"/>
</dbReference>
<dbReference type="GO" id="GO:0005794">
    <property type="term" value="C:Golgi apparatus"/>
    <property type="evidence" value="ECO:0007669"/>
    <property type="project" value="TreeGrafter"/>
</dbReference>
<dbReference type="PANTHER" id="PTHR46501">
    <property type="entry name" value="MYOMEGALIN"/>
    <property type="match status" value="1"/>
</dbReference>
<dbReference type="Ensembl" id="ENSLAFT00000029179.1">
    <property type="protein sequence ID" value="ENSLAFP00000020255.1"/>
    <property type="gene ID" value="ENSLAFG00000026296.1"/>
</dbReference>
<evidence type="ECO:0000313" key="3">
    <source>
        <dbReference type="Proteomes" id="UP000007646"/>
    </source>
</evidence>
<name>G3TXE7_LOXAF</name>
<dbReference type="AlphaFoldDB" id="G3TXE7"/>
<proteinExistence type="predicted"/>
<reference evidence="2" key="2">
    <citation type="submission" date="2025-08" db="UniProtKB">
        <authorList>
            <consortium name="Ensembl"/>
        </authorList>
    </citation>
    <scope>IDENTIFICATION</scope>
    <source>
        <strain evidence="2">Isolate ISIS603380</strain>
    </source>
</reference>
<evidence type="ECO:0000256" key="1">
    <source>
        <dbReference type="SAM" id="MobiDB-lite"/>
    </source>
</evidence>
<dbReference type="OMA" id="SVCINDR"/>
<dbReference type="GO" id="GO:0005813">
    <property type="term" value="C:centrosome"/>
    <property type="evidence" value="ECO:0007669"/>
    <property type="project" value="TreeGrafter"/>
</dbReference>
<accession>G3TXE7</accession>
<feature type="compositionally biased region" description="Basic and acidic residues" evidence="1">
    <location>
        <begin position="1"/>
        <end position="26"/>
    </location>
</feature>
<dbReference type="HOGENOM" id="CLU_813697_0_0_1"/>
<dbReference type="GO" id="GO:0090063">
    <property type="term" value="P:positive regulation of microtubule nucleation"/>
    <property type="evidence" value="ECO:0007669"/>
    <property type="project" value="TreeGrafter"/>
</dbReference>
<dbReference type="STRING" id="9785.ENSLAFP00000020255"/>
<dbReference type="eggNOG" id="ENOG502QPV2">
    <property type="taxonomic scope" value="Eukaryota"/>
</dbReference>
<keyword evidence="3" id="KW-1185">Reference proteome</keyword>
<dbReference type="PANTHER" id="PTHR46501:SF2">
    <property type="entry name" value="MYOMEGALIN"/>
    <property type="match status" value="1"/>
</dbReference>
<dbReference type="InParanoid" id="G3TXE7"/>
<dbReference type="GeneTree" id="ENSGT00950000183190"/>